<evidence type="ECO:0000313" key="2">
    <source>
        <dbReference type="Proteomes" id="UP001283361"/>
    </source>
</evidence>
<proteinExistence type="predicted"/>
<organism evidence="1 2">
    <name type="scientific">Elysia crispata</name>
    <name type="common">lettuce slug</name>
    <dbReference type="NCBI Taxonomy" id="231223"/>
    <lineage>
        <taxon>Eukaryota</taxon>
        <taxon>Metazoa</taxon>
        <taxon>Spiralia</taxon>
        <taxon>Lophotrochozoa</taxon>
        <taxon>Mollusca</taxon>
        <taxon>Gastropoda</taxon>
        <taxon>Heterobranchia</taxon>
        <taxon>Euthyneura</taxon>
        <taxon>Panpulmonata</taxon>
        <taxon>Sacoglossa</taxon>
        <taxon>Placobranchoidea</taxon>
        <taxon>Plakobranchidae</taxon>
        <taxon>Elysia</taxon>
    </lineage>
</organism>
<dbReference type="Proteomes" id="UP001283361">
    <property type="component" value="Unassembled WGS sequence"/>
</dbReference>
<evidence type="ECO:0000313" key="1">
    <source>
        <dbReference type="EMBL" id="KAK3794116.1"/>
    </source>
</evidence>
<sequence>MRVLHCCGPCESFTAVGRSGSIIGQLVLTDPTYFTISPAAFVAPTFSAPLETIIALSCAHLILSSTPAPHRSLAGEIQFVGAGGLDVGGRNIAHLRKLPEVFGDSLTWHGGPESVRATKGLK</sequence>
<keyword evidence="2" id="KW-1185">Reference proteome</keyword>
<comment type="caution">
    <text evidence="1">The sequence shown here is derived from an EMBL/GenBank/DDBJ whole genome shotgun (WGS) entry which is preliminary data.</text>
</comment>
<dbReference type="EMBL" id="JAWDGP010001143">
    <property type="protein sequence ID" value="KAK3794116.1"/>
    <property type="molecule type" value="Genomic_DNA"/>
</dbReference>
<name>A0AAE1E4N6_9GAST</name>
<reference evidence="1" key="1">
    <citation type="journal article" date="2023" name="G3 (Bethesda)">
        <title>A reference genome for the long-term kleptoplast-retaining sea slug Elysia crispata morphotype clarki.</title>
        <authorList>
            <person name="Eastman K.E."/>
            <person name="Pendleton A.L."/>
            <person name="Shaikh M.A."/>
            <person name="Suttiyut T."/>
            <person name="Ogas R."/>
            <person name="Tomko P."/>
            <person name="Gavelis G."/>
            <person name="Widhalm J.R."/>
            <person name="Wisecaver J.H."/>
        </authorList>
    </citation>
    <scope>NUCLEOTIDE SEQUENCE</scope>
    <source>
        <strain evidence="1">ECLA1</strain>
    </source>
</reference>
<protein>
    <submittedName>
        <fullName evidence="1">Uncharacterized protein</fullName>
    </submittedName>
</protein>
<gene>
    <name evidence="1" type="ORF">RRG08_042930</name>
</gene>
<accession>A0AAE1E4N6</accession>
<dbReference type="AlphaFoldDB" id="A0AAE1E4N6"/>